<name>A0A2J6PQP4_9HELO</name>
<proteinExistence type="predicted"/>
<reference evidence="3 4" key="1">
    <citation type="submission" date="2016-05" db="EMBL/GenBank/DDBJ databases">
        <title>A degradative enzymes factory behind the ericoid mycorrhizal symbiosis.</title>
        <authorList>
            <consortium name="DOE Joint Genome Institute"/>
            <person name="Martino E."/>
            <person name="Morin E."/>
            <person name="Grelet G."/>
            <person name="Kuo A."/>
            <person name="Kohler A."/>
            <person name="Daghino S."/>
            <person name="Barry K."/>
            <person name="Choi C."/>
            <person name="Cichocki N."/>
            <person name="Clum A."/>
            <person name="Copeland A."/>
            <person name="Hainaut M."/>
            <person name="Haridas S."/>
            <person name="Labutti K."/>
            <person name="Lindquist E."/>
            <person name="Lipzen A."/>
            <person name="Khouja H.-R."/>
            <person name="Murat C."/>
            <person name="Ohm R."/>
            <person name="Olson A."/>
            <person name="Spatafora J."/>
            <person name="Veneault-Fourrey C."/>
            <person name="Henrissat B."/>
            <person name="Grigoriev I."/>
            <person name="Martin F."/>
            <person name="Perotto S."/>
        </authorList>
    </citation>
    <scope>NUCLEOTIDE SEQUENCE [LARGE SCALE GENOMIC DNA]</scope>
    <source>
        <strain evidence="3 4">UAMH 7357</strain>
    </source>
</reference>
<evidence type="ECO:0000313" key="3">
    <source>
        <dbReference type="EMBL" id="PMD16311.1"/>
    </source>
</evidence>
<keyword evidence="2" id="KW-0812">Transmembrane</keyword>
<feature type="transmembrane region" description="Helical" evidence="2">
    <location>
        <begin position="16"/>
        <end position="41"/>
    </location>
</feature>
<gene>
    <name evidence="3" type="ORF">NA56DRAFT_314854</name>
</gene>
<feature type="region of interest" description="Disordered" evidence="1">
    <location>
        <begin position="50"/>
        <end position="124"/>
    </location>
</feature>
<dbReference type="EMBL" id="KZ613506">
    <property type="protein sequence ID" value="PMD16311.1"/>
    <property type="molecule type" value="Genomic_DNA"/>
</dbReference>
<dbReference type="Proteomes" id="UP000235672">
    <property type="component" value="Unassembled WGS sequence"/>
</dbReference>
<keyword evidence="4" id="KW-1185">Reference proteome</keyword>
<dbReference type="AlphaFoldDB" id="A0A2J6PQP4"/>
<sequence length="207" mass="23361">MQAASKVQLSMDNLKFALILTFSILSSSIATILVVYLLLCLRRRRQERQERKREEFKQKIDIKRGSDKSSMPSLSEFPLPANRKVWNDTGMGSSIGRGRPSSEAVPRWTVNSSQGRRSVELPFPGAGNSCKTWSQDPTAVDGGETINGRRRRMTEGEAQRSRANGSIRTLTYDADFPDQPPRFGSWLGEFKRTRVRLTLRRGVVALE</sequence>
<accession>A0A2J6PQP4</accession>
<organism evidence="3 4">
    <name type="scientific">Hyaloscypha hepaticicola</name>
    <dbReference type="NCBI Taxonomy" id="2082293"/>
    <lineage>
        <taxon>Eukaryota</taxon>
        <taxon>Fungi</taxon>
        <taxon>Dikarya</taxon>
        <taxon>Ascomycota</taxon>
        <taxon>Pezizomycotina</taxon>
        <taxon>Leotiomycetes</taxon>
        <taxon>Helotiales</taxon>
        <taxon>Hyaloscyphaceae</taxon>
        <taxon>Hyaloscypha</taxon>
    </lineage>
</organism>
<evidence type="ECO:0000313" key="4">
    <source>
        <dbReference type="Proteomes" id="UP000235672"/>
    </source>
</evidence>
<evidence type="ECO:0000256" key="2">
    <source>
        <dbReference type="SAM" id="Phobius"/>
    </source>
</evidence>
<protein>
    <submittedName>
        <fullName evidence="3">Uncharacterized protein</fullName>
    </submittedName>
</protein>
<dbReference type="OrthoDB" id="3559179at2759"/>
<keyword evidence="2" id="KW-0472">Membrane</keyword>
<feature type="compositionally biased region" description="Basic and acidic residues" evidence="1">
    <location>
        <begin position="50"/>
        <end position="67"/>
    </location>
</feature>
<keyword evidence="2" id="KW-1133">Transmembrane helix</keyword>
<evidence type="ECO:0000256" key="1">
    <source>
        <dbReference type="SAM" id="MobiDB-lite"/>
    </source>
</evidence>